<dbReference type="InterPro" id="IPR016166">
    <property type="entry name" value="FAD-bd_PCMH"/>
</dbReference>
<dbReference type="PANTHER" id="PTHR32448">
    <property type="entry name" value="OS08G0158400 PROTEIN"/>
    <property type="match status" value="1"/>
</dbReference>
<dbReference type="KEGG" id="cmos:111456716"/>
<gene>
    <name evidence="11" type="primary">LOC111456716</name>
</gene>
<keyword evidence="4 8" id="KW-0732">Signal</keyword>
<evidence type="ECO:0000256" key="4">
    <source>
        <dbReference type="ARBA" id="ARBA00022729"/>
    </source>
</evidence>
<evidence type="ECO:0000256" key="2">
    <source>
        <dbReference type="ARBA" id="ARBA00005466"/>
    </source>
</evidence>
<dbReference type="Pfam" id="PF08031">
    <property type="entry name" value="BBE"/>
    <property type="match status" value="1"/>
</dbReference>
<evidence type="ECO:0000313" key="10">
    <source>
        <dbReference type="Proteomes" id="UP000504609"/>
    </source>
</evidence>
<evidence type="ECO:0000256" key="6">
    <source>
        <dbReference type="ARBA" id="ARBA00023157"/>
    </source>
</evidence>
<comment type="similarity">
    <text evidence="2">Belongs to the oxygen-dependent FAD-linked oxidoreductase family.</text>
</comment>
<dbReference type="InterPro" id="IPR016169">
    <property type="entry name" value="FAD-bd_PCMH_sub2"/>
</dbReference>
<keyword evidence="10" id="KW-1185">Reference proteome</keyword>
<evidence type="ECO:0000256" key="8">
    <source>
        <dbReference type="SAM" id="SignalP"/>
    </source>
</evidence>
<name>A0A6J1GQY4_CUCMO</name>
<keyword evidence="6" id="KW-1015">Disulfide bond</keyword>
<dbReference type="GO" id="GO:0071949">
    <property type="term" value="F:FAD binding"/>
    <property type="evidence" value="ECO:0007669"/>
    <property type="project" value="InterPro"/>
</dbReference>
<keyword evidence="3" id="KW-0285">Flavoprotein</keyword>
<dbReference type="Pfam" id="PF01565">
    <property type="entry name" value="FAD_binding_4"/>
    <property type="match status" value="1"/>
</dbReference>
<feature type="signal peptide" evidence="8">
    <location>
        <begin position="1"/>
        <end position="25"/>
    </location>
</feature>
<comment type="cofactor">
    <cofactor evidence="1">
        <name>FAD</name>
        <dbReference type="ChEBI" id="CHEBI:57692"/>
    </cofactor>
</comment>
<feature type="domain" description="FAD-binding PCMH-type" evidence="9">
    <location>
        <begin position="76"/>
        <end position="252"/>
    </location>
</feature>
<dbReference type="Gene3D" id="3.30.43.10">
    <property type="entry name" value="Uridine Diphospho-n-acetylenolpyruvylglucosamine Reductase, domain 2"/>
    <property type="match status" value="1"/>
</dbReference>
<dbReference type="GO" id="GO:0016491">
    <property type="term" value="F:oxidoreductase activity"/>
    <property type="evidence" value="ECO:0007669"/>
    <property type="project" value="InterPro"/>
</dbReference>
<dbReference type="Proteomes" id="UP000504609">
    <property type="component" value="Unplaced"/>
</dbReference>
<proteinExistence type="inferred from homology"/>
<dbReference type="SUPFAM" id="SSF56176">
    <property type="entry name" value="FAD-binding/transporter-associated domain-like"/>
    <property type="match status" value="1"/>
</dbReference>
<dbReference type="InterPro" id="IPR016167">
    <property type="entry name" value="FAD-bd_PCMH_sub1"/>
</dbReference>
<evidence type="ECO:0000259" key="9">
    <source>
        <dbReference type="PROSITE" id="PS51387"/>
    </source>
</evidence>
<accession>A0A6J1GQY4</accession>
<protein>
    <submittedName>
        <fullName evidence="11">Berberine bridge enzyme-like 15</fullName>
    </submittedName>
</protein>
<dbReference type="AlphaFoldDB" id="A0A6J1GQY4"/>
<reference evidence="11" key="1">
    <citation type="submission" date="2025-08" db="UniProtKB">
        <authorList>
            <consortium name="RefSeq"/>
        </authorList>
    </citation>
    <scope>IDENTIFICATION</scope>
    <source>
        <tissue evidence="11">Young leaves</tissue>
    </source>
</reference>
<dbReference type="InterPro" id="IPR036318">
    <property type="entry name" value="FAD-bd_PCMH-like_sf"/>
</dbReference>
<dbReference type="InterPro" id="IPR006094">
    <property type="entry name" value="Oxid_FAD_bind_N"/>
</dbReference>
<sequence>MVHWRRIQLLLFFWICSSSCSSSSAFVQENFIECFNSTTYSKHSLPVSEVVFSNESASFSSLLKHSIRNLRFLSTSSPKPLFLVTPFHESHVQAAIVCAKENDLQVRVLSGGHDYEGLSYLSSSQAPFIVIDLINLRSIDINIETETASVETGATLGELYYRIAKKSPIHGFPAGSCPTVGVGGHISGGGFGTLFRKYGLAADNVIDAKIVDFNGRIMDRNTMEEDLFWAIRGGGGASFGVILSWKLKLVSLPSIVTTFNVQRTLNQGGTHLFLKWQEIAHKLNQDLFLHVTTKVIDQKMTKTTSKTLSLSFTSLFLGSIDTLIPLMDTHFPELGLKRYQCTEMNWIQSVLFFADFSTKSPLEILMQRLPSIRSSFIAKSDYVTSPISQSGLEGLWAKLLENDNSELIFTPYGGKMSQISELETPFPHRKGSIFGVQYLATWDDSNENERHLRWIREVYSYMEPYVSMAPRGTYLNYRDLDLGRNYGRNTSYEEAKVWGLKYFKGNFERLVKVKTKFDPLNFFWNEQSIPLLYNCEDEARICEVYSDLDSANVQER</sequence>
<keyword evidence="7" id="KW-0325">Glycoprotein</keyword>
<dbReference type="FunFam" id="3.30.43.10:FF:000004">
    <property type="entry name" value="Berberine bridge enzyme-like 15"/>
    <property type="match status" value="1"/>
</dbReference>
<dbReference type="InterPro" id="IPR012951">
    <property type="entry name" value="BBE"/>
</dbReference>
<evidence type="ECO:0000256" key="3">
    <source>
        <dbReference type="ARBA" id="ARBA00022630"/>
    </source>
</evidence>
<dbReference type="GO" id="GO:1901696">
    <property type="term" value="P:cannabinoid biosynthetic process"/>
    <property type="evidence" value="ECO:0007669"/>
    <property type="project" value="UniProtKB-ARBA"/>
</dbReference>
<evidence type="ECO:0000256" key="1">
    <source>
        <dbReference type="ARBA" id="ARBA00001974"/>
    </source>
</evidence>
<dbReference type="PROSITE" id="PS51387">
    <property type="entry name" value="FAD_PCMH"/>
    <property type="match status" value="1"/>
</dbReference>
<dbReference type="GeneID" id="111456716"/>
<evidence type="ECO:0000313" key="11">
    <source>
        <dbReference type="RefSeq" id="XP_022954451.1"/>
    </source>
</evidence>
<evidence type="ECO:0000256" key="7">
    <source>
        <dbReference type="ARBA" id="ARBA00023180"/>
    </source>
</evidence>
<feature type="chain" id="PRO_5027104335" evidence="8">
    <location>
        <begin position="26"/>
        <end position="556"/>
    </location>
</feature>
<keyword evidence="5" id="KW-0274">FAD</keyword>
<dbReference type="Gene3D" id="3.30.465.10">
    <property type="match status" value="1"/>
</dbReference>
<dbReference type="Gene3D" id="3.40.462.20">
    <property type="match status" value="1"/>
</dbReference>
<organism evidence="10 11">
    <name type="scientific">Cucurbita moschata</name>
    <name type="common">Winter crookneck squash</name>
    <name type="synonym">Cucurbita pepo var. moschata</name>
    <dbReference type="NCBI Taxonomy" id="3662"/>
    <lineage>
        <taxon>Eukaryota</taxon>
        <taxon>Viridiplantae</taxon>
        <taxon>Streptophyta</taxon>
        <taxon>Embryophyta</taxon>
        <taxon>Tracheophyta</taxon>
        <taxon>Spermatophyta</taxon>
        <taxon>Magnoliopsida</taxon>
        <taxon>eudicotyledons</taxon>
        <taxon>Gunneridae</taxon>
        <taxon>Pentapetalae</taxon>
        <taxon>rosids</taxon>
        <taxon>fabids</taxon>
        <taxon>Cucurbitales</taxon>
        <taxon>Cucurbitaceae</taxon>
        <taxon>Cucurbiteae</taxon>
        <taxon>Cucurbita</taxon>
    </lineage>
</organism>
<evidence type="ECO:0000256" key="5">
    <source>
        <dbReference type="ARBA" id="ARBA00022827"/>
    </source>
</evidence>
<dbReference type="RefSeq" id="XP_022954451.1">
    <property type="nucleotide sequence ID" value="XM_023098683.1"/>
</dbReference>